<feature type="transmembrane region" description="Helical" evidence="1">
    <location>
        <begin position="203"/>
        <end position="231"/>
    </location>
</feature>
<keyword evidence="1" id="KW-0812">Transmembrane</keyword>
<dbReference type="Proteomes" id="UP001595816">
    <property type="component" value="Unassembled WGS sequence"/>
</dbReference>
<name>A0ABV8LU11_9ACTN</name>
<evidence type="ECO:0000313" key="3">
    <source>
        <dbReference type="Proteomes" id="UP001595816"/>
    </source>
</evidence>
<comment type="caution">
    <text evidence="2">The sequence shown here is derived from an EMBL/GenBank/DDBJ whole genome shotgun (WGS) entry which is preliminary data.</text>
</comment>
<feature type="transmembrane region" description="Helical" evidence="1">
    <location>
        <begin position="118"/>
        <end position="134"/>
    </location>
</feature>
<feature type="transmembrane region" description="Helical" evidence="1">
    <location>
        <begin position="87"/>
        <end position="112"/>
    </location>
</feature>
<sequence>MSLTDLWDRFTAIQPPPASGLILATAVASLAAVLIPAVWRLARNLITITHEGGHALVAVLTGRQLRGIRLHSDTSGLTLARGKPRGLGMILTLSAGYLMPSLLGLAAAAVLATGRVTLLLWTALILLFLVLLVIRNWFGLLSVTVTGAVVFAVSYYAAEQTQAAITYVAVWFLLIGGVKPVLELRGRRRRGGTGSDPDQLARITGVPAGLWIAVFTLANLACLAYGGYLLVQDRVM</sequence>
<keyword evidence="3" id="KW-1185">Reference proteome</keyword>
<feature type="transmembrane region" description="Helical" evidence="1">
    <location>
        <begin position="164"/>
        <end position="182"/>
    </location>
</feature>
<feature type="transmembrane region" description="Helical" evidence="1">
    <location>
        <begin position="139"/>
        <end position="158"/>
    </location>
</feature>
<dbReference type="RefSeq" id="WP_372502811.1">
    <property type="nucleotide sequence ID" value="NZ_JAMZDZ010000001.1"/>
</dbReference>
<protein>
    <submittedName>
        <fullName evidence="2">M50 family metallopeptidase</fullName>
    </submittedName>
</protein>
<gene>
    <name evidence="2" type="ORF">ACFOZ4_24320</name>
</gene>
<evidence type="ECO:0000256" key="1">
    <source>
        <dbReference type="SAM" id="Phobius"/>
    </source>
</evidence>
<dbReference type="InterPro" id="IPR049500">
    <property type="entry name" value="Peptidase_M50B-like"/>
</dbReference>
<keyword evidence="1" id="KW-0472">Membrane</keyword>
<dbReference type="EMBL" id="JBHSAY010000013">
    <property type="protein sequence ID" value="MFC4133749.1"/>
    <property type="molecule type" value="Genomic_DNA"/>
</dbReference>
<feature type="transmembrane region" description="Helical" evidence="1">
    <location>
        <begin position="20"/>
        <end position="39"/>
    </location>
</feature>
<accession>A0ABV8LU11</accession>
<organism evidence="2 3">
    <name type="scientific">Hamadaea flava</name>
    <dbReference type="NCBI Taxonomy" id="1742688"/>
    <lineage>
        <taxon>Bacteria</taxon>
        <taxon>Bacillati</taxon>
        <taxon>Actinomycetota</taxon>
        <taxon>Actinomycetes</taxon>
        <taxon>Micromonosporales</taxon>
        <taxon>Micromonosporaceae</taxon>
        <taxon>Hamadaea</taxon>
    </lineage>
</organism>
<evidence type="ECO:0000313" key="2">
    <source>
        <dbReference type="EMBL" id="MFC4133749.1"/>
    </source>
</evidence>
<proteinExistence type="predicted"/>
<keyword evidence="1" id="KW-1133">Transmembrane helix</keyword>
<dbReference type="Pfam" id="PF13398">
    <property type="entry name" value="Peptidase_M50B"/>
    <property type="match status" value="1"/>
</dbReference>
<reference evidence="3" key="1">
    <citation type="journal article" date="2019" name="Int. J. Syst. Evol. Microbiol.">
        <title>The Global Catalogue of Microorganisms (GCM) 10K type strain sequencing project: providing services to taxonomists for standard genome sequencing and annotation.</title>
        <authorList>
            <consortium name="The Broad Institute Genomics Platform"/>
            <consortium name="The Broad Institute Genome Sequencing Center for Infectious Disease"/>
            <person name="Wu L."/>
            <person name="Ma J."/>
        </authorList>
    </citation>
    <scope>NUCLEOTIDE SEQUENCE [LARGE SCALE GENOMIC DNA]</scope>
    <source>
        <strain evidence="3">CGMCC 4.7289</strain>
    </source>
</reference>